<reference evidence="4" key="1">
    <citation type="journal article" date="2023" name="Mar. Drugs">
        <title>Gemmata algarum, a Novel Planctomycete Isolated from an Algal Mat, Displays Antimicrobial Activity.</title>
        <authorList>
            <person name="Kumar G."/>
            <person name="Kallscheuer N."/>
            <person name="Kashif M."/>
            <person name="Ahamad S."/>
            <person name="Jagadeeshwari U."/>
            <person name="Pannikurungottu S."/>
            <person name="Haufschild T."/>
            <person name="Kabuu M."/>
            <person name="Sasikala C."/>
            <person name="Jogler C."/>
            <person name="Ramana C."/>
        </authorList>
    </citation>
    <scope>NUCLEOTIDE SEQUENCE [LARGE SCALE GENOMIC DNA]</scope>
    <source>
        <strain evidence="4">JC673</strain>
    </source>
</reference>
<sequence length="304" mass="32919">MVRPPRRRPYFLRSAGFTLIELLVVIAIIAVLLGLLVPAVMKVREAAARTRCTNNLRQLGLALHNHAGARGAFPQGLTPAGSPDRMPNLTWLARLLPYLELDPLWRETGQAYEADSSPFGTPPHPPMSKPVAVFACPSDDRAGRAQATRKDLLVGLTSYVGVSGRDLREFDGILFLGSNVRPADVTDGTSNTLVAGERPPSFDFWFGWWYAGYGQLGTGSLNSVLGVAEVNVKDRGTWYCPTGPHAFGPAVPADPCAMFHYWSTHPGGANFLLADGSVRFLTYNSRPIMNALSTRAGGETVVLE</sequence>
<keyword evidence="1" id="KW-1133">Transmembrane helix</keyword>
<comment type="caution">
    <text evidence="3">The sequence shown here is derived from an EMBL/GenBank/DDBJ whole genome shotgun (WGS) entry which is preliminary data.</text>
</comment>
<evidence type="ECO:0000313" key="3">
    <source>
        <dbReference type="EMBL" id="MDY3561586.1"/>
    </source>
</evidence>
<dbReference type="NCBIfam" id="TIGR04294">
    <property type="entry name" value="pre_pil_HX9DG"/>
    <property type="match status" value="1"/>
</dbReference>
<keyword evidence="4" id="KW-1185">Reference proteome</keyword>
<evidence type="ECO:0000259" key="2">
    <source>
        <dbReference type="Pfam" id="PF07596"/>
    </source>
</evidence>
<dbReference type="NCBIfam" id="TIGR02532">
    <property type="entry name" value="IV_pilin_GFxxxE"/>
    <property type="match status" value="1"/>
</dbReference>
<dbReference type="InterPro" id="IPR027558">
    <property type="entry name" value="Pre_pil_HX9DG_C"/>
</dbReference>
<dbReference type="PANTHER" id="PTHR30093">
    <property type="entry name" value="GENERAL SECRETION PATHWAY PROTEIN G"/>
    <property type="match status" value="1"/>
</dbReference>
<evidence type="ECO:0000313" key="4">
    <source>
        <dbReference type="Proteomes" id="UP001272242"/>
    </source>
</evidence>
<keyword evidence="1" id="KW-0812">Transmembrane</keyword>
<dbReference type="InterPro" id="IPR045584">
    <property type="entry name" value="Pilin-like"/>
</dbReference>
<proteinExistence type="predicted"/>
<gene>
    <name evidence="3" type="ORF">R5W23_002864</name>
</gene>
<dbReference type="Gene3D" id="3.30.700.10">
    <property type="entry name" value="Glycoprotein, Type 4 Pilin"/>
    <property type="match status" value="1"/>
</dbReference>
<keyword evidence="1" id="KW-0472">Membrane</keyword>
<dbReference type="Proteomes" id="UP001272242">
    <property type="component" value="Unassembled WGS sequence"/>
</dbReference>
<organism evidence="3 4">
    <name type="scientific">Gemmata algarum</name>
    <dbReference type="NCBI Taxonomy" id="2975278"/>
    <lineage>
        <taxon>Bacteria</taxon>
        <taxon>Pseudomonadati</taxon>
        <taxon>Planctomycetota</taxon>
        <taxon>Planctomycetia</taxon>
        <taxon>Gemmatales</taxon>
        <taxon>Gemmataceae</taxon>
        <taxon>Gemmata</taxon>
    </lineage>
</organism>
<protein>
    <submittedName>
        <fullName evidence="3">DUF1559 domain-containing protein</fullName>
    </submittedName>
</protein>
<dbReference type="RefSeq" id="WP_320687970.1">
    <property type="nucleotide sequence ID" value="NZ_JAXBLV010000197.1"/>
</dbReference>
<dbReference type="PANTHER" id="PTHR30093:SF2">
    <property type="entry name" value="TYPE II SECRETION SYSTEM PROTEIN H"/>
    <property type="match status" value="1"/>
</dbReference>
<dbReference type="EMBL" id="JAXBLV010000197">
    <property type="protein sequence ID" value="MDY3561586.1"/>
    <property type="molecule type" value="Genomic_DNA"/>
</dbReference>
<dbReference type="Pfam" id="PF07963">
    <property type="entry name" value="N_methyl"/>
    <property type="match status" value="1"/>
</dbReference>
<dbReference type="SUPFAM" id="SSF54523">
    <property type="entry name" value="Pili subunits"/>
    <property type="match status" value="1"/>
</dbReference>
<dbReference type="InterPro" id="IPR011453">
    <property type="entry name" value="DUF1559"/>
</dbReference>
<feature type="domain" description="DUF1559" evidence="2">
    <location>
        <begin position="42"/>
        <end position="284"/>
    </location>
</feature>
<name>A0ABU5F2F4_9BACT</name>
<dbReference type="PROSITE" id="PS00409">
    <property type="entry name" value="PROKAR_NTER_METHYL"/>
    <property type="match status" value="1"/>
</dbReference>
<accession>A0ABU5F2F4</accession>
<evidence type="ECO:0000256" key="1">
    <source>
        <dbReference type="SAM" id="Phobius"/>
    </source>
</evidence>
<dbReference type="Pfam" id="PF07596">
    <property type="entry name" value="SBP_bac_10"/>
    <property type="match status" value="1"/>
</dbReference>
<feature type="transmembrane region" description="Helical" evidence="1">
    <location>
        <begin position="20"/>
        <end position="41"/>
    </location>
</feature>
<dbReference type="InterPro" id="IPR012902">
    <property type="entry name" value="N_methyl_site"/>
</dbReference>